<reference evidence="6" key="1">
    <citation type="submission" date="2021-06" db="EMBL/GenBank/DDBJ databases">
        <authorList>
            <person name="Kallberg Y."/>
            <person name="Tangrot J."/>
            <person name="Rosling A."/>
        </authorList>
    </citation>
    <scope>NUCLEOTIDE SEQUENCE</scope>
    <source>
        <strain evidence="6">FL966</strain>
    </source>
</reference>
<keyword evidence="7" id="KW-1185">Reference proteome</keyword>
<keyword evidence="2" id="KW-0479">Metal-binding</keyword>
<dbReference type="OrthoDB" id="2432695at2759"/>
<sequence>MSSIKHNEFELDLVESNTEIKAQSLTSITSSSNNSNNPAFFRKQMTLRSKLFYEKLFEKKDLSPEHLNAQTHHKVYYPNNDPRKNDEPLKFTQSAFRELITKWIVLDSLLFITTESKHFQQIIKLLNPNAHVPIGDTVKNDIMSNFENKHMNMKCLLQNVLEKLLFTIDTWMLVNIDSFFSITVHWISENWELKNTLLDFINLCSPYSGENLCNTFVESCCKFGFLTKVFAITSDNVTSNDTFMKHLEHVQAAALEMCEALDATASLDNDLKLLQLNNNKWIKIKEENDINDNNSLLDYIYGNRKRHKVEQQNEVELYLSTSQANRKQEVLK</sequence>
<gene>
    <name evidence="6" type="ORF">CPELLU_LOCUS9099</name>
</gene>
<evidence type="ECO:0000256" key="5">
    <source>
        <dbReference type="ARBA" id="ARBA00023242"/>
    </source>
</evidence>
<keyword evidence="4" id="KW-0862">Zinc</keyword>
<keyword evidence="3" id="KW-0863">Zinc-finger</keyword>
<evidence type="ECO:0000256" key="1">
    <source>
        <dbReference type="ARBA" id="ARBA00004123"/>
    </source>
</evidence>
<evidence type="ECO:0000313" key="6">
    <source>
        <dbReference type="EMBL" id="CAG8646132.1"/>
    </source>
</evidence>
<dbReference type="InterPro" id="IPR052035">
    <property type="entry name" value="ZnF_BED_domain_contain"/>
</dbReference>
<dbReference type="EMBL" id="CAJVQA010006772">
    <property type="protein sequence ID" value="CAG8646132.1"/>
    <property type="molecule type" value="Genomic_DNA"/>
</dbReference>
<dbReference type="AlphaFoldDB" id="A0A9N9DSR5"/>
<protein>
    <submittedName>
        <fullName evidence="6">15255_t:CDS:1</fullName>
    </submittedName>
</protein>
<comment type="caution">
    <text evidence="6">The sequence shown here is derived from an EMBL/GenBank/DDBJ whole genome shotgun (WGS) entry which is preliminary data.</text>
</comment>
<proteinExistence type="predicted"/>
<dbReference type="GO" id="GO:0005634">
    <property type="term" value="C:nucleus"/>
    <property type="evidence" value="ECO:0007669"/>
    <property type="project" value="UniProtKB-SubCell"/>
</dbReference>
<organism evidence="6 7">
    <name type="scientific">Cetraspora pellucida</name>
    <dbReference type="NCBI Taxonomy" id="1433469"/>
    <lineage>
        <taxon>Eukaryota</taxon>
        <taxon>Fungi</taxon>
        <taxon>Fungi incertae sedis</taxon>
        <taxon>Mucoromycota</taxon>
        <taxon>Glomeromycotina</taxon>
        <taxon>Glomeromycetes</taxon>
        <taxon>Diversisporales</taxon>
        <taxon>Gigasporaceae</taxon>
        <taxon>Cetraspora</taxon>
    </lineage>
</organism>
<evidence type="ECO:0000256" key="3">
    <source>
        <dbReference type="ARBA" id="ARBA00022771"/>
    </source>
</evidence>
<dbReference type="PANTHER" id="PTHR46481:SF10">
    <property type="entry name" value="ZINC FINGER BED DOMAIN-CONTAINING PROTEIN 39"/>
    <property type="match status" value="1"/>
</dbReference>
<dbReference type="InterPro" id="IPR012337">
    <property type="entry name" value="RNaseH-like_sf"/>
</dbReference>
<dbReference type="SUPFAM" id="SSF53098">
    <property type="entry name" value="Ribonuclease H-like"/>
    <property type="match status" value="1"/>
</dbReference>
<evidence type="ECO:0000313" key="7">
    <source>
        <dbReference type="Proteomes" id="UP000789759"/>
    </source>
</evidence>
<dbReference type="PANTHER" id="PTHR46481">
    <property type="entry name" value="ZINC FINGER BED DOMAIN-CONTAINING PROTEIN 4"/>
    <property type="match status" value="1"/>
</dbReference>
<accession>A0A9N9DSR5</accession>
<evidence type="ECO:0000256" key="4">
    <source>
        <dbReference type="ARBA" id="ARBA00022833"/>
    </source>
</evidence>
<dbReference type="GO" id="GO:0008270">
    <property type="term" value="F:zinc ion binding"/>
    <property type="evidence" value="ECO:0007669"/>
    <property type="project" value="UniProtKB-KW"/>
</dbReference>
<dbReference type="Proteomes" id="UP000789759">
    <property type="component" value="Unassembled WGS sequence"/>
</dbReference>
<keyword evidence="5" id="KW-0539">Nucleus</keyword>
<name>A0A9N9DSR5_9GLOM</name>
<comment type="subcellular location">
    <subcellularLocation>
        <location evidence="1">Nucleus</location>
    </subcellularLocation>
</comment>
<evidence type="ECO:0000256" key="2">
    <source>
        <dbReference type="ARBA" id="ARBA00022723"/>
    </source>
</evidence>